<evidence type="ECO:0000256" key="1">
    <source>
        <dbReference type="SAM" id="Phobius"/>
    </source>
</evidence>
<keyword evidence="1" id="KW-1133">Transmembrane helix</keyword>
<reference evidence="2" key="1">
    <citation type="submission" date="2023-03" db="EMBL/GenBank/DDBJ databases">
        <title>Massive genome expansion in bonnet fungi (Mycena s.s.) driven by repeated elements and novel gene families across ecological guilds.</title>
        <authorList>
            <consortium name="Lawrence Berkeley National Laboratory"/>
            <person name="Harder C.B."/>
            <person name="Miyauchi S."/>
            <person name="Viragh M."/>
            <person name="Kuo A."/>
            <person name="Thoen E."/>
            <person name="Andreopoulos B."/>
            <person name="Lu D."/>
            <person name="Skrede I."/>
            <person name="Drula E."/>
            <person name="Henrissat B."/>
            <person name="Morin E."/>
            <person name="Kohler A."/>
            <person name="Barry K."/>
            <person name="LaButti K."/>
            <person name="Morin E."/>
            <person name="Salamov A."/>
            <person name="Lipzen A."/>
            <person name="Mereny Z."/>
            <person name="Hegedus B."/>
            <person name="Baldrian P."/>
            <person name="Stursova M."/>
            <person name="Weitz H."/>
            <person name="Taylor A."/>
            <person name="Grigoriev I.V."/>
            <person name="Nagy L.G."/>
            <person name="Martin F."/>
            <person name="Kauserud H."/>
        </authorList>
    </citation>
    <scope>NUCLEOTIDE SEQUENCE</scope>
    <source>
        <strain evidence="2">CBHHK200</strain>
    </source>
</reference>
<dbReference type="Proteomes" id="UP001218188">
    <property type="component" value="Unassembled WGS sequence"/>
</dbReference>
<evidence type="ECO:0000313" key="3">
    <source>
        <dbReference type="Proteomes" id="UP001218188"/>
    </source>
</evidence>
<protein>
    <submittedName>
        <fullName evidence="2">Uncharacterized protein</fullName>
    </submittedName>
</protein>
<dbReference type="AlphaFoldDB" id="A0AAD6SAE3"/>
<evidence type="ECO:0000313" key="2">
    <source>
        <dbReference type="EMBL" id="KAJ7024088.1"/>
    </source>
</evidence>
<organism evidence="2 3">
    <name type="scientific">Mycena alexandri</name>
    <dbReference type="NCBI Taxonomy" id="1745969"/>
    <lineage>
        <taxon>Eukaryota</taxon>
        <taxon>Fungi</taxon>
        <taxon>Dikarya</taxon>
        <taxon>Basidiomycota</taxon>
        <taxon>Agaricomycotina</taxon>
        <taxon>Agaricomycetes</taxon>
        <taxon>Agaricomycetidae</taxon>
        <taxon>Agaricales</taxon>
        <taxon>Marasmiineae</taxon>
        <taxon>Mycenaceae</taxon>
        <taxon>Mycena</taxon>
    </lineage>
</organism>
<proteinExistence type="predicted"/>
<keyword evidence="3" id="KW-1185">Reference proteome</keyword>
<feature type="transmembrane region" description="Helical" evidence="1">
    <location>
        <begin position="260"/>
        <end position="280"/>
    </location>
</feature>
<sequence>MADVLEHTFQFPIPRNGADSVVELPNNIKIMVPGGLLIPDVQDVVFLRNSSGDGDQRKDIMVTWQVDIRAGLSPVLKARGIALQDEITGPEEECGPNKPVEEMVDGVTKLVGGFALERTWRALNLEGAPRAYPLSTSVQVPKGGMHAPALGNKFYGTEDDALSLHMKLIQFLGEVSMLELKEGPPGLADLLKNQGDMMNTPYVDTTGGANADETVVQSNEDDTPTTITDIGVLGGPHIDKGDEEAGVTAATSLSKLEPGIFPGVIVVLKLGIALVLAPLVTSYFCGVRPHGGTTPTYNSYLTALTRKDNMLALGVAYGTVASLGGIGICPFAALPENKVLAIGPELHSVRSHLPENTSWAEQSTYAGDGASLMQPSDHTTWVAREALLLALSIAQQLPHGVHIDTAKFLSSWSWDTGEGKRQNVGPWELGPGYAEGGFSFDQGEGSESAPYGNVKRQQHATAWRSTRRTSATLYLWSISCARSMLMVIFTKEDQQDNTVDCVVFTVAFGVEVAQGRLPDDLNWQHSAQIPPNDGRQINPIKTDTFNAMCRIWMECVWEANAPQTTVEQQPPTSAPGGELCLYSRQIAPSVGRHILMPLAGQISGFLCPAQVISCDLQELSPKIGMEWCSQEFLCLPKTGAPLVPSGLFTCTFDEWKQTANQTLQPSQRSSTGPENTADALFDHLESVFPTIVLALEGTVVPDSDTGLMSIMEDAAADPVAFLQQVQTSYPIEVLAERLTRAAKLPPHLVDTADKLEKLSDGSITVYLLGSTMLWSLAIAFLTATDSASGYRAIRENRVRWPRMEIQLIWAAYQEVCELPVNCDPHPTLQIVVPGISIPDLQVRPSKS</sequence>
<keyword evidence="1" id="KW-0472">Membrane</keyword>
<feature type="transmembrane region" description="Helical" evidence="1">
    <location>
        <begin position="311"/>
        <end position="334"/>
    </location>
</feature>
<gene>
    <name evidence="2" type="ORF">C8F04DRAFT_1192716</name>
</gene>
<keyword evidence="1" id="KW-0812">Transmembrane</keyword>
<name>A0AAD6SAE3_9AGAR</name>
<dbReference type="EMBL" id="JARJCM010000175">
    <property type="protein sequence ID" value="KAJ7024088.1"/>
    <property type="molecule type" value="Genomic_DNA"/>
</dbReference>
<accession>A0AAD6SAE3</accession>
<comment type="caution">
    <text evidence="2">The sequence shown here is derived from an EMBL/GenBank/DDBJ whole genome shotgun (WGS) entry which is preliminary data.</text>
</comment>